<evidence type="ECO:0000313" key="3">
    <source>
        <dbReference type="Proteomes" id="UP000736672"/>
    </source>
</evidence>
<evidence type="ECO:0000313" key="2">
    <source>
        <dbReference type="EMBL" id="KAH7271873.1"/>
    </source>
</evidence>
<dbReference type="AlphaFoldDB" id="A0A9P9L0B8"/>
<organism evidence="2 3">
    <name type="scientific">Fusarium solani</name>
    <name type="common">Filamentous fungus</name>
    <dbReference type="NCBI Taxonomy" id="169388"/>
    <lineage>
        <taxon>Eukaryota</taxon>
        <taxon>Fungi</taxon>
        <taxon>Dikarya</taxon>
        <taxon>Ascomycota</taxon>
        <taxon>Pezizomycotina</taxon>
        <taxon>Sordariomycetes</taxon>
        <taxon>Hypocreomycetidae</taxon>
        <taxon>Hypocreales</taxon>
        <taxon>Nectriaceae</taxon>
        <taxon>Fusarium</taxon>
        <taxon>Fusarium solani species complex</taxon>
    </lineage>
</organism>
<reference evidence="2" key="1">
    <citation type="journal article" date="2021" name="Nat. Commun.">
        <title>Genetic determinants of endophytism in the Arabidopsis root mycobiome.</title>
        <authorList>
            <person name="Mesny F."/>
            <person name="Miyauchi S."/>
            <person name="Thiergart T."/>
            <person name="Pickel B."/>
            <person name="Atanasova L."/>
            <person name="Karlsson M."/>
            <person name="Huettel B."/>
            <person name="Barry K.W."/>
            <person name="Haridas S."/>
            <person name="Chen C."/>
            <person name="Bauer D."/>
            <person name="Andreopoulos W."/>
            <person name="Pangilinan J."/>
            <person name="LaButti K."/>
            <person name="Riley R."/>
            <person name="Lipzen A."/>
            <person name="Clum A."/>
            <person name="Drula E."/>
            <person name="Henrissat B."/>
            <person name="Kohler A."/>
            <person name="Grigoriev I.V."/>
            <person name="Martin F.M."/>
            <person name="Hacquard S."/>
        </authorList>
    </citation>
    <scope>NUCLEOTIDE SEQUENCE</scope>
    <source>
        <strain evidence="2">FSSC 5 MPI-SDFR-AT-0091</strain>
    </source>
</reference>
<evidence type="ECO:0000256" key="1">
    <source>
        <dbReference type="SAM" id="MobiDB-lite"/>
    </source>
</evidence>
<dbReference type="Proteomes" id="UP000736672">
    <property type="component" value="Unassembled WGS sequence"/>
</dbReference>
<gene>
    <name evidence="2" type="ORF">B0J15DRAFT_226349</name>
</gene>
<comment type="caution">
    <text evidence="2">The sequence shown here is derived from an EMBL/GenBank/DDBJ whole genome shotgun (WGS) entry which is preliminary data.</text>
</comment>
<keyword evidence="3" id="KW-1185">Reference proteome</keyword>
<protein>
    <submittedName>
        <fullName evidence="2">Uncharacterized protein</fullName>
    </submittedName>
</protein>
<feature type="compositionally biased region" description="Polar residues" evidence="1">
    <location>
        <begin position="187"/>
        <end position="199"/>
    </location>
</feature>
<dbReference type="EMBL" id="JAGTJS010000004">
    <property type="protein sequence ID" value="KAH7271873.1"/>
    <property type="molecule type" value="Genomic_DNA"/>
</dbReference>
<accession>A0A9P9L0B8</accession>
<feature type="region of interest" description="Disordered" evidence="1">
    <location>
        <begin position="168"/>
        <end position="214"/>
    </location>
</feature>
<name>A0A9P9L0B8_FUSSL</name>
<proteinExistence type="predicted"/>
<sequence length="214" mass="22543">MLICAFARARECVYARSRNGTPAIGVAAKITSSLLCLLCLTVDNLDCIGGTQRPSATAGRTIDVYCDDARGQTPIRSCLRMVAGRLHGLSQTVRDLSRTVSLVCHPDSPFGPATKPGVEGVACTASSASPPSRGGLPRARPRKDASAALVFVPSAWCKVKLNRTGTGWEMSSSLPWPRLPRRPGQVQIATSSRAVSSAQMADARCTPRAPPNAA</sequence>